<dbReference type="eggNOG" id="ENOG502SIHD">
    <property type="taxonomic scope" value="Eukaryota"/>
</dbReference>
<sequence>MDRIRYWLPHPGTEVDGEKSDRLEATAWEKLINLPAILVSTAFSVVLAVAAAREWHTTGPLYHFSSQNRATTQILVQVLASLLGATQILAVCSLLYMSTSLKLRQKPTELDRLRFWAALRRRSFEWDLPAKLLPFLLFFLLLAQLPAALWAGAITPVSTAALESSTVRIPQYTGRSQELWNRTCLMCWARPVATPNNTDSGFFSYHPSFDMQGSLLGTASSASGRTSEKVRHQKIDNSGFFYIGRSYGVGAAAGLSDQDLSGSNDYAYNEFGYNSKVACLINETSAWKLTRQFDFNASTYPSVYLASGFLPNSAPEAREFYSVSSLNDNLTIVALVGTANDNRFMYAFATGTGYLFLDKVQCEVTFEPTRLEVVVDVSNKTISMMPSTDQIPGAAYDIKDIDPSGSLKKMVFRQPTTMSMIDTTLYTSLLGNVFRNNYGNLLDREGLDSAFDQRSRVEPGPKQNFLLTAVAESLESILDNSLLALANAQIAIASDTTEVPVSSRVPAVQIGESRYTYAVLAINAAILVLYVLTGLSTKLWKGLTKFDYTDIKCALVGASAGGDKLGKRVGIWDGDPADEKVGAIRVDLRYDEMIGGMVVACAGQQDRSTTGKMYTIINTEEINDG</sequence>
<dbReference type="HOGENOM" id="CLU_022728_1_1_1"/>
<dbReference type="OrthoDB" id="529273at2759"/>
<dbReference type="RefSeq" id="XP_007803369.1">
    <property type="nucleotide sequence ID" value="XM_007805178.1"/>
</dbReference>
<feature type="transmembrane region" description="Helical" evidence="1">
    <location>
        <begin position="31"/>
        <end position="52"/>
    </location>
</feature>
<feature type="transmembrane region" description="Helical" evidence="1">
    <location>
        <begin position="515"/>
        <end position="535"/>
    </location>
</feature>
<gene>
    <name evidence="2" type="ORF">EPUS_09084</name>
</gene>
<evidence type="ECO:0000313" key="2">
    <source>
        <dbReference type="EMBL" id="ERF70979.1"/>
    </source>
</evidence>
<proteinExistence type="predicted"/>
<evidence type="ECO:0000256" key="1">
    <source>
        <dbReference type="SAM" id="Phobius"/>
    </source>
</evidence>
<dbReference type="Proteomes" id="UP000019373">
    <property type="component" value="Unassembled WGS sequence"/>
</dbReference>
<dbReference type="AlphaFoldDB" id="U1HPJ4"/>
<evidence type="ECO:0000313" key="3">
    <source>
        <dbReference type="Proteomes" id="UP000019373"/>
    </source>
</evidence>
<keyword evidence="1" id="KW-1133">Transmembrane helix</keyword>
<dbReference type="GeneID" id="19243919"/>
<feature type="transmembrane region" description="Helical" evidence="1">
    <location>
        <begin position="132"/>
        <end position="153"/>
    </location>
</feature>
<reference evidence="3" key="1">
    <citation type="journal article" date="2014" name="BMC Genomics">
        <title>Genome characteristics reveal the impact of lichenization on lichen-forming fungus Endocarpon pusillum Hedwig (Verrucariales, Ascomycota).</title>
        <authorList>
            <person name="Wang Y.-Y."/>
            <person name="Liu B."/>
            <person name="Zhang X.-Y."/>
            <person name="Zhou Q.-M."/>
            <person name="Zhang T."/>
            <person name="Li H."/>
            <person name="Yu Y.-F."/>
            <person name="Zhang X.-L."/>
            <person name="Hao X.-Y."/>
            <person name="Wang M."/>
            <person name="Wang L."/>
            <person name="Wei J.-C."/>
        </authorList>
    </citation>
    <scope>NUCLEOTIDE SEQUENCE [LARGE SCALE GENOMIC DNA]</scope>
    <source>
        <strain evidence="3">Z07020 / HMAS-L-300199</strain>
    </source>
</reference>
<name>U1HPJ4_ENDPU</name>
<keyword evidence="1" id="KW-0812">Transmembrane</keyword>
<keyword evidence="3" id="KW-1185">Reference proteome</keyword>
<organism evidence="2 3">
    <name type="scientific">Endocarpon pusillum (strain Z07020 / HMAS-L-300199)</name>
    <name type="common">Lichen-forming fungus</name>
    <dbReference type="NCBI Taxonomy" id="1263415"/>
    <lineage>
        <taxon>Eukaryota</taxon>
        <taxon>Fungi</taxon>
        <taxon>Dikarya</taxon>
        <taxon>Ascomycota</taxon>
        <taxon>Pezizomycotina</taxon>
        <taxon>Eurotiomycetes</taxon>
        <taxon>Chaetothyriomycetidae</taxon>
        <taxon>Verrucariales</taxon>
        <taxon>Verrucariaceae</taxon>
        <taxon>Endocarpon</taxon>
    </lineage>
</organism>
<keyword evidence="1" id="KW-0472">Membrane</keyword>
<feature type="transmembrane region" description="Helical" evidence="1">
    <location>
        <begin position="72"/>
        <end position="96"/>
    </location>
</feature>
<protein>
    <submittedName>
        <fullName evidence="2">Uncharacterized protein</fullName>
    </submittedName>
</protein>
<dbReference type="EMBL" id="KE721272">
    <property type="protein sequence ID" value="ERF70979.1"/>
    <property type="molecule type" value="Genomic_DNA"/>
</dbReference>
<dbReference type="OMA" id="EYSAKRY"/>
<accession>U1HPJ4</accession>